<evidence type="ECO:0000256" key="1">
    <source>
        <dbReference type="ARBA" id="ARBA00022490"/>
    </source>
</evidence>
<dbReference type="PANTHER" id="PTHR30098">
    <property type="entry name" value="LEUCYL/PHENYLALANYL-TRNA--PROTEIN TRANSFERASE"/>
    <property type="match status" value="1"/>
</dbReference>
<comment type="catalytic activity">
    <reaction evidence="4">
        <text>N-terminal L-arginyl-[protein] + L-leucyl-tRNA(Leu) = N-terminal L-leucyl-L-arginyl-[protein] + tRNA(Leu) + H(+)</text>
        <dbReference type="Rhea" id="RHEA:50416"/>
        <dbReference type="Rhea" id="RHEA-COMP:9613"/>
        <dbReference type="Rhea" id="RHEA-COMP:9622"/>
        <dbReference type="Rhea" id="RHEA-COMP:12672"/>
        <dbReference type="Rhea" id="RHEA-COMP:12673"/>
        <dbReference type="ChEBI" id="CHEBI:15378"/>
        <dbReference type="ChEBI" id="CHEBI:64719"/>
        <dbReference type="ChEBI" id="CHEBI:78442"/>
        <dbReference type="ChEBI" id="CHEBI:78494"/>
        <dbReference type="ChEBI" id="CHEBI:133044"/>
        <dbReference type="EC" id="2.3.2.6"/>
    </reaction>
</comment>
<keyword evidence="3 4" id="KW-0012">Acyltransferase</keyword>
<reference evidence="5 6" key="1">
    <citation type="submission" date="2020-04" db="EMBL/GenBank/DDBJ databases">
        <authorList>
            <person name="Yoon J."/>
        </authorList>
    </citation>
    <scope>NUCLEOTIDE SEQUENCE [LARGE SCALE GENOMIC DNA]</scope>
    <source>
        <strain evidence="5 6">KMU-166</strain>
    </source>
</reference>
<dbReference type="Gene3D" id="3.30.70.3550">
    <property type="entry name" value="Leucyl/phenylalanyl-tRNA-protein transferase, N-terminal domain"/>
    <property type="match status" value="1"/>
</dbReference>
<dbReference type="Gene3D" id="3.40.630.70">
    <property type="entry name" value="Leucyl/phenylalanyl-tRNA-protein transferase, C-terminal domain"/>
    <property type="match status" value="1"/>
</dbReference>
<proteinExistence type="inferred from homology"/>
<dbReference type="Proteomes" id="UP000765845">
    <property type="component" value="Unassembled WGS sequence"/>
</dbReference>
<dbReference type="PANTHER" id="PTHR30098:SF2">
    <property type="entry name" value="LEUCYL_PHENYLALANYL-TRNA--PROTEIN TRANSFERASE"/>
    <property type="match status" value="1"/>
</dbReference>
<dbReference type="InterPro" id="IPR042203">
    <property type="entry name" value="Leu/Phe-tRNA_Trfase_C"/>
</dbReference>
<comment type="catalytic activity">
    <reaction evidence="4">
        <text>N-terminal L-lysyl-[protein] + L-leucyl-tRNA(Leu) = N-terminal L-leucyl-L-lysyl-[protein] + tRNA(Leu) + H(+)</text>
        <dbReference type="Rhea" id="RHEA:12340"/>
        <dbReference type="Rhea" id="RHEA-COMP:9613"/>
        <dbReference type="Rhea" id="RHEA-COMP:9622"/>
        <dbReference type="Rhea" id="RHEA-COMP:12670"/>
        <dbReference type="Rhea" id="RHEA-COMP:12671"/>
        <dbReference type="ChEBI" id="CHEBI:15378"/>
        <dbReference type="ChEBI" id="CHEBI:65249"/>
        <dbReference type="ChEBI" id="CHEBI:78442"/>
        <dbReference type="ChEBI" id="CHEBI:78494"/>
        <dbReference type="ChEBI" id="CHEBI:133043"/>
        <dbReference type="EC" id="2.3.2.6"/>
    </reaction>
</comment>
<evidence type="ECO:0000256" key="3">
    <source>
        <dbReference type="ARBA" id="ARBA00023315"/>
    </source>
</evidence>
<dbReference type="SUPFAM" id="SSF55729">
    <property type="entry name" value="Acyl-CoA N-acyltransferases (Nat)"/>
    <property type="match status" value="1"/>
</dbReference>
<evidence type="ECO:0000313" key="5">
    <source>
        <dbReference type="EMBL" id="NKI17498.1"/>
    </source>
</evidence>
<keyword evidence="6" id="KW-1185">Reference proteome</keyword>
<organism evidence="5 6">
    <name type="scientific">Spongiibacter thalassae</name>
    <dbReference type="NCBI Taxonomy" id="2721624"/>
    <lineage>
        <taxon>Bacteria</taxon>
        <taxon>Pseudomonadati</taxon>
        <taxon>Pseudomonadota</taxon>
        <taxon>Gammaproteobacteria</taxon>
        <taxon>Cellvibrionales</taxon>
        <taxon>Spongiibacteraceae</taxon>
        <taxon>Spongiibacter</taxon>
    </lineage>
</organism>
<dbReference type="EC" id="2.3.2.6" evidence="4"/>
<keyword evidence="1 4" id="KW-0963">Cytoplasm</keyword>
<dbReference type="InterPro" id="IPR004616">
    <property type="entry name" value="Leu/Phe-tRNA_Trfase"/>
</dbReference>
<dbReference type="NCBIfam" id="TIGR00667">
    <property type="entry name" value="aat"/>
    <property type="match status" value="1"/>
</dbReference>
<comment type="catalytic activity">
    <reaction evidence="4">
        <text>L-phenylalanyl-tRNA(Phe) + an N-terminal L-alpha-aminoacyl-[protein] = an N-terminal L-phenylalanyl-L-alpha-aminoacyl-[protein] + tRNA(Phe)</text>
        <dbReference type="Rhea" id="RHEA:43632"/>
        <dbReference type="Rhea" id="RHEA-COMP:9668"/>
        <dbReference type="Rhea" id="RHEA-COMP:9699"/>
        <dbReference type="Rhea" id="RHEA-COMP:10636"/>
        <dbReference type="Rhea" id="RHEA-COMP:10637"/>
        <dbReference type="ChEBI" id="CHEBI:78442"/>
        <dbReference type="ChEBI" id="CHEBI:78531"/>
        <dbReference type="ChEBI" id="CHEBI:78597"/>
        <dbReference type="ChEBI" id="CHEBI:83561"/>
        <dbReference type="EC" id="2.3.2.6"/>
    </reaction>
</comment>
<dbReference type="RefSeq" id="WP_168449989.1">
    <property type="nucleotide sequence ID" value="NZ_JAAWWK010000002.1"/>
</dbReference>
<dbReference type="HAMAP" id="MF_00688">
    <property type="entry name" value="Leu_Phe_trans"/>
    <property type="match status" value="1"/>
</dbReference>
<gene>
    <name evidence="4" type="primary">aat</name>
    <name evidence="5" type="ORF">HCU74_08715</name>
</gene>
<comment type="similarity">
    <text evidence="4">Belongs to the L/F-transferase family.</text>
</comment>
<dbReference type="Pfam" id="PF03588">
    <property type="entry name" value="Leu_Phe_trans"/>
    <property type="match status" value="1"/>
</dbReference>
<protein>
    <recommendedName>
        <fullName evidence="4">Leucyl/phenylalanyl-tRNA--protein transferase</fullName>
        <ecNumber evidence="4">2.3.2.6</ecNumber>
    </recommendedName>
    <alternativeName>
        <fullName evidence="4">L/F-transferase</fullName>
    </alternativeName>
    <alternativeName>
        <fullName evidence="4">Leucyltransferase</fullName>
    </alternativeName>
    <alternativeName>
        <fullName evidence="4">Phenyalanyltransferase</fullName>
    </alternativeName>
</protein>
<dbReference type="InterPro" id="IPR016181">
    <property type="entry name" value="Acyl_CoA_acyltransferase"/>
</dbReference>
<evidence type="ECO:0000313" key="6">
    <source>
        <dbReference type="Proteomes" id="UP000765845"/>
    </source>
</evidence>
<comment type="caution">
    <text evidence="5">The sequence shown here is derived from an EMBL/GenBank/DDBJ whole genome shotgun (WGS) entry which is preliminary data.</text>
</comment>
<dbReference type="EMBL" id="JAAWWK010000002">
    <property type="protein sequence ID" value="NKI17498.1"/>
    <property type="molecule type" value="Genomic_DNA"/>
</dbReference>
<comment type="function">
    <text evidence="4">Functions in the N-end rule pathway of protein degradation where it conjugates Leu, Phe and, less efficiently, Met from aminoacyl-tRNAs to the N-termini of proteins containing an N-terminal arginine or lysine.</text>
</comment>
<keyword evidence="2 4" id="KW-0808">Transferase</keyword>
<accession>A0ABX1GG27</accession>
<dbReference type="GO" id="GO:0008914">
    <property type="term" value="F:leucyl-tRNA--protein transferase activity"/>
    <property type="evidence" value="ECO:0007669"/>
    <property type="project" value="UniProtKB-EC"/>
</dbReference>
<evidence type="ECO:0000256" key="2">
    <source>
        <dbReference type="ARBA" id="ARBA00022679"/>
    </source>
</evidence>
<dbReference type="InterPro" id="IPR042221">
    <property type="entry name" value="Leu/Phe-tRNA_Trfase_N"/>
</dbReference>
<comment type="subcellular location">
    <subcellularLocation>
        <location evidence="4">Cytoplasm</location>
    </subcellularLocation>
</comment>
<name>A0ABX1GG27_9GAMM</name>
<evidence type="ECO:0000256" key="4">
    <source>
        <dbReference type="HAMAP-Rule" id="MF_00688"/>
    </source>
</evidence>
<sequence>MPGLPWLDKADIRFPDISRTLAAPAGLLAAGGDLRPERLLEAYRQGIFPWYEEGQPILWWSPDPRTLLFTERLHISRSLRKLMRRESFEVKTDTAFGEVLDGCAQLGPKRPGTWITPAMKAAYLRMFELGWAHSVEVWQEEELVGGLYGLAIGHMFFGESMFSRRPSASKIALVNLCAILEPLGVNVIDCQVGNDYLHSMGAEDVPREAFRHLLQQHCQTPCDAPPPWPAPGVHAITS</sequence>